<evidence type="ECO:0000256" key="2">
    <source>
        <dbReference type="SAM" id="MobiDB-lite"/>
    </source>
</evidence>
<feature type="chain" id="PRO_5041665698" evidence="3">
    <location>
        <begin position="20"/>
        <end position="594"/>
    </location>
</feature>
<dbReference type="PANTHER" id="PTHR21562">
    <property type="entry name" value="NOTUM-RELATED"/>
    <property type="match status" value="1"/>
</dbReference>
<evidence type="ECO:0000256" key="3">
    <source>
        <dbReference type="SAM" id="SignalP"/>
    </source>
</evidence>
<accession>A0AA89BNT1</accession>
<keyword evidence="5" id="KW-1185">Reference proteome</keyword>
<keyword evidence="3" id="KW-0732">Signal</keyword>
<feature type="compositionally biased region" description="Basic residues" evidence="2">
    <location>
        <begin position="441"/>
        <end position="502"/>
    </location>
</feature>
<organism evidence="4 5">
    <name type="scientific">Pinctada imbricata</name>
    <name type="common">Atlantic pearl-oyster</name>
    <name type="synonym">Pinctada martensii</name>
    <dbReference type="NCBI Taxonomy" id="66713"/>
    <lineage>
        <taxon>Eukaryota</taxon>
        <taxon>Metazoa</taxon>
        <taxon>Spiralia</taxon>
        <taxon>Lophotrochozoa</taxon>
        <taxon>Mollusca</taxon>
        <taxon>Bivalvia</taxon>
        <taxon>Autobranchia</taxon>
        <taxon>Pteriomorphia</taxon>
        <taxon>Pterioida</taxon>
        <taxon>Pterioidea</taxon>
        <taxon>Pteriidae</taxon>
        <taxon>Pinctada</taxon>
    </lineage>
</organism>
<comment type="similarity">
    <text evidence="1">Belongs to the pectinacetylesterase family. Notum subfamily.</text>
</comment>
<evidence type="ECO:0000256" key="1">
    <source>
        <dbReference type="ARBA" id="ARBA00010213"/>
    </source>
</evidence>
<dbReference type="EMBL" id="VSWD01000010">
    <property type="protein sequence ID" value="KAK3089800.1"/>
    <property type="molecule type" value="Genomic_DNA"/>
</dbReference>
<dbReference type="Proteomes" id="UP001186944">
    <property type="component" value="Unassembled WGS sequence"/>
</dbReference>
<gene>
    <name evidence="4" type="ORF">FSP39_006629</name>
</gene>
<proteinExistence type="inferred from homology"/>
<comment type="caution">
    <text evidence="4">The sequence shown here is derived from an EMBL/GenBank/DDBJ whole genome shotgun (WGS) entry which is preliminary data.</text>
</comment>
<sequence>MKVLVTIILWICILQLVLTRPDVLTRRQDVSRRQDMPLDVQKLEALGKADTLMQSLKDIAQHSHNCGVKEIPRLRRHYLKNSSITCNDRSKAGYYLRKSYGSKKWIVFLEGGWYCFNTLSCKLRWGSKMKTFMSSKLWPEQRSAPGILSWDPAENPYYFNANIVYIPYCSSDTWTGTNFNEGGDFAFLGSYIVEEVIKELIPRGLKRARKLFLTGSSAGGTGVLMNLDRVADQMAILAPRVEVRGIADSGWFIDDIPQFRTSKCSEPLSCSPVDGIKLGYRLWNGRVPDRCKESNPWLCYFGYRMYPTLKTPVFIVQYLFDEAQIMVNNLIDQSYLMTYNGNDALFSKEQWEYLYRLGEQVKNTLENVSAVFAPACLSHELIVRKDWHSVSVDGVTVAQSIYCWENSFGREKCLSSTTRSSNSVQLVRPYRDAPVQGNTVRKPKSKRKNKKKKKKRRKKGKKRKKNKRRRRRKNKKNRKRKGKGRKKKKKRRRQRKKTRAQRSARNISNCSHHLIELCPLPQWCNNFCPAFRNVFTGKEIDFFKLFAVSGIDAESIAQLLDVDKSIVHRMNSDTISELLLDTFRHKNGRSQGAG</sequence>
<evidence type="ECO:0000313" key="4">
    <source>
        <dbReference type="EMBL" id="KAK3089800.1"/>
    </source>
</evidence>
<feature type="signal peptide" evidence="3">
    <location>
        <begin position="1"/>
        <end position="19"/>
    </location>
</feature>
<name>A0AA89BNT1_PINIB</name>
<dbReference type="GO" id="GO:0016787">
    <property type="term" value="F:hydrolase activity"/>
    <property type="evidence" value="ECO:0007669"/>
    <property type="project" value="InterPro"/>
</dbReference>
<dbReference type="AlphaFoldDB" id="A0AA89BNT1"/>
<dbReference type="Pfam" id="PF03283">
    <property type="entry name" value="PAE"/>
    <property type="match status" value="1"/>
</dbReference>
<reference evidence="4" key="1">
    <citation type="submission" date="2019-08" db="EMBL/GenBank/DDBJ databases">
        <title>The improved chromosome-level genome for the pearl oyster Pinctada fucata martensii using PacBio sequencing and Hi-C.</title>
        <authorList>
            <person name="Zheng Z."/>
        </authorList>
    </citation>
    <scope>NUCLEOTIDE SEQUENCE</scope>
    <source>
        <strain evidence="4">ZZ-2019</strain>
        <tissue evidence="4">Adductor muscle</tissue>
    </source>
</reference>
<protein>
    <submittedName>
        <fullName evidence="4">Uncharacterized protein</fullName>
    </submittedName>
</protein>
<feature type="region of interest" description="Disordered" evidence="2">
    <location>
        <begin position="424"/>
        <end position="505"/>
    </location>
</feature>
<evidence type="ECO:0000313" key="5">
    <source>
        <dbReference type="Proteomes" id="UP001186944"/>
    </source>
</evidence>
<dbReference type="PANTHER" id="PTHR21562:SF122">
    <property type="entry name" value="PALMITOLEOYL-PROTEIN CARBOXYLESTERASE NOTUM"/>
    <property type="match status" value="1"/>
</dbReference>
<dbReference type="InterPro" id="IPR004963">
    <property type="entry name" value="PAE/NOTUM"/>
</dbReference>